<dbReference type="InterPro" id="IPR023393">
    <property type="entry name" value="START-like_dom_sf"/>
</dbReference>
<evidence type="ECO:0000256" key="1">
    <source>
        <dbReference type="ARBA" id="ARBA00008918"/>
    </source>
</evidence>
<gene>
    <name evidence="4" type="ORF">BWK73_21355</name>
</gene>
<organism evidence="4 5">
    <name type="scientific">Thiothrix lacustris</name>
    <dbReference type="NCBI Taxonomy" id="525917"/>
    <lineage>
        <taxon>Bacteria</taxon>
        <taxon>Pseudomonadati</taxon>
        <taxon>Pseudomonadota</taxon>
        <taxon>Gammaproteobacteria</taxon>
        <taxon>Thiotrichales</taxon>
        <taxon>Thiotrichaceae</taxon>
        <taxon>Thiothrix</taxon>
    </lineage>
</organism>
<dbReference type="Gene3D" id="3.30.530.20">
    <property type="match status" value="1"/>
</dbReference>
<accession>A0A1Y1QNF8</accession>
<proteinExistence type="inferred from homology"/>
<dbReference type="GO" id="GO:0048039">
    <property type="term" value="F:ubiquinone binding"/>
    <property type="evidence" value="ECO:0007669"/>
    <property type="project" value="InterPro"/>
</dbReference>
<dbReference type="SUPFAM" id="SSF55961">
    <property type="entry name" value="Bet v1-like"/>
    <property type="match status" value="1"/>
</dbReference>
<name>A0A1Y1QNF8_9GAMM</name>
<evidence type="ECO:0000313" key="4">
    <source>
        <dbReference type="EMBL" id="OQX09997.1"/>
    </source>
</evidence>
<comment type="similarity">
    <text evidence="1">Belongs to the ribosome association toxin RatA family.</text>
</comment>
<dbReference type="InterPro" id="IPR005031">
    <property type="entry name" value="COQ10_START"/>
</dbReference>
<dbReference type="InterPro" id="IPR044996">
    <property type="entry name" value="COQ10-like"/>
</dbReference>
<feature type="domain" description="Coenzyme Q-binding protein COQ10 START" evidence="3">
    <location>
        <begin position="10"/>
        <end position="134"/>
    </location>
</feature>
<dbReference type="GO" id="GO:0045333">
    <property type="term" value="P:cellular respiration"/>
    <property type="evidence" value="ECO:0007669"/>
    <property type="project" value="InterPro"/>
</dbReference>
<reference evidence="4 5" key="1">
    <citation type="submission" date="2017-01" db="EMBL/GenBank/DDBJ databases">
        <title>Novel large sulfur bacteria in the metagenomes of groundwater-fed chemosynthetic microbial mats in the Lake Huron basin.</title>
        <authorList>
            <person name="Sharrar A.M."/>
            <person name="Flood B.E."/>
            <person name="Bailey J.V."/>
            <person name="Jones D.S."/>
            <person name="Biddanda B."/>
            <person name="Ruberg S.A."/>
            <person name="Marcus D.N."/>
            <person name="Dick G.J."/>
        </authorList>
    </citation>
    <scope>NUCLEOTIDE SEQUENCE [LARGE SCALE GENOMIC DNA]</scope>
    <source>
        <strain evidence="4">A8</strain>
    </source>
</reference>
<dbReference type="CDD" id="cd07813">
    <property type="entry name" value="COQ10p_like"/>
    <property type="match status" value="1"/>
</dbReference>
<protein>
    <submittedName>
        <fullName evidence="4">Ubiquinone-binding protein</fullName>
    </submittedName>
</protein>
<evidence type="ECO:0000259" key="3">
    <source>
        <dbReference type="Pfam" id="PF03364"/>
    </source>
</evidence>
<dbReference type="Pfam" id="PF03364">
    <property type="entry name" value="Polyketide_cyc"/>
    <property type="match status" value="1"/>
</dbReference>
<dbReference type="PANTHER" id="PTHR12901:SF10">
    <property type="entry name" value="COENZYME Q-BINDING PROTEIN COQ10, MITOCHONDRIAL"/>
    <property type="match status" value="1"/>
</dbReference>
<evidence type="ECO:0000313" key="5">
    <source>
        <dbReference type="Proteomes" id="UP000192491"/>
    </source>
</evidence>
<sequence length="145" mass="16615">MAHINRSALVPYSPEQMYRLVDNIPQYPQFLPWCRTAVEHERDGDQVKASIEIAKGAVNKRFTTLNRLQANKIIEMRLVDGPFKHLQGFWRFDELMAGKCKVSLDLDFEFSNKILSIAVGPIFNQVANTLVDSFVERARNVYGKA</sequence>
<evidence type="ECO:0000256" key="2">
    <source>
        <dbReference type="ARBA" id="ARBA00022649"/>
    </source>
</evidence>
<dbReference type="PANTHER" id="PTHR12901">
    <property type="entry name" value="SPERM PROTEIN HOMOLOG"/>
    <property type="match status" value="1"/>
</dbReference>
<comment type="caution">
    <text evidence="4">The sequence shown here is derived from an EMBL/GenBank/DDBJ whole genome shotgun (WGS) entry which is preliminary data.</text>
</comment>
<dbReference type="AlphaFoldDB" id="A0A1Y1QNF8"/>
<keyword evidence="4" id="KW-0830">Ubiquinone</keyword>
<dbReference type="Proteomes" id="UP000192491">
    <property type="component" value="Unassembled WGS sequence"/>
</dbReference>
<dbReference type="EMBL" id="MTEJ01000126">
    <property type="protein sequence ID" value="OQX09997.1"/>
    <property type="molecule type" value="Genomic_DNA"/>
</dbReference>
<keyword evidence="2" id="KW-1277">Toxin-antitoxin system</keyword>